<comment type="caution">
    <text evidence="1">The sequence shown here is derived from an EMBL/GenBank/DDBJ whole genome shotgun (WGS) entry which is preliminary data.</text>
</comment>
<dbReference type="EMBL" id="JAALFE010000006">
    <property type="protein sequence ID" value="NGQ90835.1"/>
    <property type="molecule type" value="Genomic_DNA"/>
</dbReference>
<name>A0A6M1U3S0_9RHOB</name>
<protein>
    <submittedName>
        <fullName evidence="1">Uncharacterized protein</fullName>
    </submittedName>
</protein>
<gene>
    <name evidence="1" type="ORF">G5V65_07980</name>
</gene>
<dbReference type="AlphaFoldDB" id="A0A6M1U3S0"/>
<accession>A0A6M1U3S0</accession>
<reference evidence="1 2" key="1">
    <citation type="submission" date="2020-02" db="EMBL/GenBank/DDBJ databases">
        <title>Rhodobacter translucens sp. nov., a novel bacterium isolated from activated sludge.</title>
        <authorList>
            <person name="Liu J."/>
        </authorList>
    </citation>
    <scope>NUCLEOTIDE SEQUENCE [LARGE SCALE GENOMIC DNA]</scope>
    <source>
        <strain evidence="1 2">HX-7-19</strain>
    </source>
</reference>
<proteinExistence type="predicted"/>
<dbReference type="InterPro" id="IPR045516">
    <property type="entry name" value="DUF6477"/>
</dbReference>
<evidence type="ECO:0000313" key="2">
    <source>
        <dbReference type="Proteomes" id="UP000474758"/>
    </source>
</evidence>
<evidence type="ECO:0000313" key="1">
    <source>
        <dbReference type="EMBL" id="NGQ90835.1"/>
    </source>
</evidence>
<sequence>MPRAEPDFPVKAPVACDDASALTRPRLLLAAARHGMVQYRRDRDLARLLGRVPLPAPAAAELAELEAAAELARRAGSPLWSSIRHVDLLIALLSERALLAPMERPAP</sequence>
<organism evidence="1 2">
    <name type="scientific">Paragemmobacter kunshanensis</name>
    <dbReference type="NCBI Taxonomy" id="2583234"/>
    <lineage>
        <taxon>Bacteria</taxon>
        <taxon>Pseudomonadati</taxon>
        <taxon>Pseudomonadota</taxon>
        <taxon>Alphaproteobacteria</taxon>
        <taxon>Rhodobacterales</taxon>
        <taxon>Paracoccaceae</taxon>
        <taxon>Paragemmobacter</taxon>
    </lineage>
</organism>
<keyword evidence="2" id="KW-1185">Reference proteome</keyword>
<dbReference type="Pfam" id="PF20083">
    <property type="entry name" value="DUF6477"/>
    <property type="match status" value="1"/>
</dbReference>
<dbReference type="Proteomes" id="UP000474758">
    <property type="component" value="Unassembled WGS sequence"/>
</dbReference>